<keyword evidence="6" id="KW-0479">Metal-binding</keyword>
<dbReference type="InterPro" id="IPR024932">
    <property type="entry name" value="ApbE"/>
</dbReference>
<evidence type="ECO:0000256" key="11">
    <source>
        <dbReference type="SAM" id="SignalP"/>
    </source>
</evidence>
<dbReference type="Gene3D" id="3.10.520.10">
    <property type="entry name" value="ApbE-like domains"/>
    <property type="match status" value="1"/>
</dbReference>
<reference evidence="12 13" key="1">
    <citation type="submission" date="2020-11" db="EMBL/GenBank/DDBJ databases">
        <title>Description of Pontivivens ytuae sp. nov. isolated from deep sea sediment of Mariana Trench.</title>
        <authorList>
            <person name="Wang Z."/>
            <person name="Sun Q.-L."/>
            <person name="Xu X.-D."/>
            <person name="Tang Y.-Z."/>
            <person name="Zhang J."/>
        </authorList>
    </citation>
    <scope>NUCLEOTIDE SEQUENCE [LARGE SCALE GENOMIC DNA]</scope>
    <source>
        <strain evidence="12 13">MT2928</strain>
    </source>
</reference>
<dbReference type="PANTHER" id="PTHR30040">
    <property type="entry name" value="THIAMINE BIOSYNTHESIS LIPOPROTEIN APBE"/>
    <property type="match status" value="1"/>
</dbReference>
<sequence length="280" mass="29559">MKRRRFLAISACALAAPAAQAGARWDGMALGAEASIRLDGPAPDAKLVLAECRAELARAEALFSLYRLSALTQLNATGELFAPPREMVELLHECDALWRATDGLFDPTVQALWTGGGRGLVGWDRVEVSAARIRLGPGQALTLNGIAQGWATDRIVACLRRAGYGQALVHIGEHSALGGPYRLGLADPVHGTLGHLTLENAALATSSPMVDEMQHILAPTPGSPRWSTVSVEADRAVLADGLSTALTLAEDPFAMAGRQAGVRRVAVVDATGALRTQRFD</sequence>
<dbReference type="Pfam" id="PF02424">
    <property type="entry name" value="ApbE"/>
    <property type="match status" value="1"/>
</dbReference>
<evidence type="ECO:0000256" key="1">
    <source>
        <dbReference type="ARBA" id="ARBA00001946"/>
    </source>
</evidence>
<evidence type="ECO:0000256" key="3">
    <source>
        <dbReference type="ARBA" id="ARBA00016337"/>
    </source>
</evidence>
<keyword evidence="13" id="KW-1185">Reference proteome</keyword>
<evidence type="ECO:0000256" key="9">
    <source>
        <dbReference type="ARBA" id="ARBA00031306"/>
    </source>
</evidence>
<comment type="catalytic activity">
    <reaction evidence="10">
        <text>L-threonyl-[protein] + FAD = FMN-L-threonyl-[protein] + AMP + H(+)</text>
        <dbReference type="Rhea" id="RHEA:36847"/>
        <dbReference type="Rhea" id="RHEA-COMP:11060"/>
        <dbReference type="Rhea" id="RHEA-COMP:11061"/>
        <dbReference type="ChEBI" id="CHEBI:15378"/>
        <dbReference type="ChEBI" id="CHEBI:30013"/>
        <dbReference type="ChEBI" id="CHEBI:57692"/>
        <dbReference type="ChEBI" id="CHEBI:74257"/>
        <dbReference type="ChEBI" id="CHEBI:456215"/>
        <dbReference type="EC" id="2.7.1.180"/>
    </reaction>
</comment>
<dbReference type="SUPFAM" id="SSF143631">
    <property type="entry name" value="ApbE-like"/>
    <property type="match status" value="1"/>
</dbReference>
<comment type="cofactor">
    <cofactor evidence="1">
        <name>Mg(2+)</name>
        <dbReference type="ChEBI" id="CHEBI:18420"/>
    </cofactor>
</comment>
<keyword evidence="5 12" id="KW-0808">Transferase</keyword>
<evidence type="ECO:0000256" key="7">
    <source>
        <dbReference type="ARBA" id="ARBA00022827"/>
    </source>
</evidence>
<dbReference type="Proteomes" id="UP000594800">
    <property type="component" value="Chromosome"/>
</dbReference>
<evidence type="ECO:0000256" key="5">
    <source>
        <dbReference type="ARBA" id="ARBA00022679"/>
    </source>
</evidence>
<dbReference type="KEGG" id="poz:I0K15_00165"/>
<dbReference type="EC" id="2.7.1.180" evidence="2"/>
<protein>
    <recommendedName>
        <fullName evidence="3">FAD:protein FMN transferase</fullName>
        <ecNumber evidence="2">2.7.1.180</ecNumber>
    </recommendedName>
    <alternativeName>
        <fullName evidence="9">Flavin transferase</fullName>
    </alternativeName>
</protein>
<organism evidence="12 13">
    <name type="scientific">Pontivivens ytuae</name>
    <dbReference type="NCBI Taxonomy" id="2789856"/>
    <lineage>
        <taxon>Bacteria</taxon>
        <taxon>Pseudomonadati</taxon>
        <taxon>Pseudomonadota</taxon>
        <taxon>Alphaproteobacteria</taxon>
        <taxon>Rhodobacterales</taxon>
        <taxon>Paracoccaceae</taxon>
        <taxon>Pontivivens</taxon>
    </lineage>
</organism>
<evidence type="ECO:0000256" key="2">
    <source>
        <dbReference type="ARBA" id="ARBA00011955"/>
    </source>
</evidence>
<evidence type="ECO:0000313" key="12">
    <source>
        <dbReference type="EMBL" id="QPH54228.1"/>
    </source>
</evidence>
<evidence type="ECO:0000313" key="13">
    <source>
        <dbReference type="Proteomes" id="UP000594800"/>
    </source>
</evidence>
<keyword evidence="7" id="KW-0274">FAD</keyword>
<name>A0A7S9QCH5_9RHOB</name>
<feature type="signal peptide" evidence="11">
    <location>
        <begin position="1"/>
        <end position="21"/>
    </location>
</feature>
<keyword evidence="8" id="KW-0460">Magnesium</keyword>
<proteinExistence type="predicted"/>
<keyword evidence="11" id="KW-0732">Signal</keyword>
<evidence type="ECO:0000256" key="4">
    <source>
        <dbReference type="ARBA" id="ARBA00022630"/>
    </source>
</evidence>
<feature type="chain" id="PRO_5039902873" description="FAD:protein FMN transferase" evidence="11">
    <location>
        <begin position="22"/>
        <end position="280"/>
    </location>
</feature>
<dbReference type="AlphaFoldDB" id="A0A7S9QCH5"/>
<dbReference type="GO" id="GO:0016740">
    <property type="term" value="F:transferase activity"/>
    <property type="evidence" value="ECO:0007669"/>
    <property type="project" value="UniProtKB-KW"/>
</dbReference>
<dbReference type="EMBL" id="CP064942">
    <property type="protein sequence ID" value="QPH54228.1"/>
    <property type="molecule type" value="Genomic_DNA"/>
</dbReference>
<dbReference type="GO" id="GO:0046872">
    <property type="term" value="F:metal ion binding"/>
    <property type="evidence" value="ECO:0007669"/>
    <property type="project" value="UniProtKB-KW"/>
</dbReference>
<accession>A0A7S9QCH5</accession>
<dbReference type="PANTHER" id="PTHR30040:SF2">
    <property type="entry name" value="FAD:PROTEIN FMN TRANSFERASE"/>
    <property type="match status" value="1"/>
</dbReference>
<dbReference type="InterPro" id="IPR003374">
    <property type="entry name" value="ApbE-like_sf"/>
</dbReference>
<evidence type="ECO:0000256" key="8">
    <source>
        <dbReference type="ARBA" id="ARBA00022842"/>
    </source>
</evidence>
<evidence type="ECO:0000256" key="6">
    <source>
        <dbReference type="ARBA" id="ARBA00022723"/>
    </source>
</evidence>
<dbReference type="RefSeq" id="WP_196103437.1">
    <property type="nucleotide sequence ID" value="NZ_CP064942.1"/>
</dbReference>
<gene>
    <name evidence="12" type="ORF">I0K15_00165</name>
</gene>
<evidence type="ECO:0000256" key="10">
    <source>
        <dbReference type="ARBA" id="ARBA00048540"/>
    </source>
</evidence>
<keyword evidence="4" id="KW-0285">Flavoprotein</keyword>